<protein>
    <recommendedName>
        <fullName evidence="6">Enoyl-CoA hydratase</fullName>
    </recommendedName>
</protein>
<keyword evidence="3" id="KW-0511">Multifunctional enzyme</keyword>
<keyword evidence="1" id="KW-0413">Isomerase</keyword>
<dbReference type="GO" id="GO:0016829">
    <property type="term" value="F:lyase activity"/>
    <property type="evidence" value="ECO:0007669"/>
    <property type="project" value="UniProtKB-KW"/>
</dbReference>
<proteinExistence type="predicted"/>
<evidence type="ECO:0000256" key="3">
    <source>
        <dbReference type="ARBA" id="ARBA00023268"/>
    </source>
</evidence>
<dbReference type="AlphaFoldDB" id="A0ABD3GZC3"/>
<dbReference type="EMBL" id="JBJQOH010000006">
    <property type="protein sequence ID" value="KAL3684478.1"/>
    <property type="molecule type" value="Genomic_DNA"/>
</dbReference>
<name>A0ABD3GZC3_9MARC</name>
<dbReference type="PANTHER" id="PTHR23309:SF49">
    <property type="entry name" value="PEROXISOMAL BIFUNCTIONAL ENZYME"/>
    <property type="match status" value="1"/>
</dbReference>
<comment type="caution">
    <text evidence="4">The sequence shown here is derived from an EMBL/GenBank/DDBJ whole genome shotgun (WGS) entry which is preliminary data.</text>
</comment>
<keyword evidence="2" id="KW-0456">Lyase</keyword>
<dbReference type="Pfam" id="PF00378">
    <property type="entry name" value="ECH_1"/>
    <property type="match status" value="1"/>
</dbReference>
<accession>A0ABD3GZC3</accession>
<dbReference type="GO" id="GO:0016853">
    <property type="term" value="F:isomerase activity"/>
    <property type="evidence" value="ECO:0007669"/>
    <property type="project" value="UniProtKB-KW"/>
</dbReference>
<reference evidence="4 5" key="1">
    <citation type="submission" date="2024-09" db="EMBL/GenBank/DDBJ databases">
        <title>Chromosome-scale assembly of Riccia sorocarpa.</title>
        <authorList>
            <person name="Paukszto L."/>
        </authorList>
    </citation>
    <scope>NUCLEOTIDE SEQUENCE [LARGE SCALE GENOMIC DNA]</scope>
    <source>
        <strain evidence="4">LP-2024</strain>
        <tissue evidence="4">Aerial parts of the thallus</tissue>
    </source>
</reference>
<evidence type="ECO:0000313" key="5">
    <source>
        <dbReference type="Proteomes" id="UP001633002"/>
    </source>
</evidence>
<dbReference type="SUPFAM" id="SSF52096">
    <property type="entry name" value="ClpP/crotonase"/>
    <property type="match status" value="1"/>
</dbReference>
<gene>
    <name evidence="4" type="ORF">R1sor_002500</name>
</gene>
<dbReference type="InterPro" id="IPR029045">
    <property type="entry name" value="ClpP/crotonase-like_dom_sf"/>
</dbReference>
<evidence type="ECO:0000256" key="2">
    <source>
        <dbReference type="ARBA" id="ARBA00023239"/>
    </source>
</evidence>
<evidence type="ECO:0008006" key="6">
    <source>
        <dbReference type="Google" id="ProtNLM"/>
    </source>
</evidence>
<organism evidence="4 5">
    <name type="scientific">Riccia sorocarpa</name>
    <dbReference type="NCBI Taxonomy" id="122646"/>
    <lineage>
        <taxon>Eukaryota</taxon>
        <taxon>Viridiplantae</taxon>
        <taxon>Streptophyta</taxon>
        <taxon>Embryophyta</taxon>
        <taxon>Marchantiophyta</taxon>
        <taxon>Marchantiopsida</taxon>
        <taxon>Marchantiidae</taxon>
        <taxon>Marchantiales</taxon>
        <taxon>Ricciaceae</taxon>
        <taxon>Riccia</taxon>
    </lineage>
</organism>
<dbReference type="Gene3D" id="3.90.226.10">
    <property type="entry name" value="2-enoyl-CoA Hydratase, Chain A, domain 1"/>
    <property type="match status" value="1"/>
</dbReference>
<dbReference type="InterPro" id="IPR001753">
    <property type="entry name" value="Enoyl-CoA_hydra/iso"/>
</dbReference>
<dbReference type="PANTHER" id="PTHR23309">
    <property type="entry name" value="3-HYDROXYACYL-COA DEHYROGENASE"/>
    <property type="match status" value="1"/>
</dbReference>
<sequence length="186" mass="20178">MVILRMISTAGRCATGGPKPAVAAIETFALGGGLELAMVFILLFWFTFVRAFLIATPNTRLGLPELQLGIIPGLGGTQRLPRLVGVGKAIDMMLTVQILPAEDALRSGLVDAVLPPERLLAEALKWALHIASGRIAWRRTLARTDHVGPVEESLKIIESKRTQYKHLLKNVPHPAACLDIVQISHI</sequence>
<dbReference type="Proteomes" id="UP001633002">
    <property type="component" value="Unassembled WGS sequence"/>
</dbReference>
<dbReference type="CDD" id="cd06558">
    <property type="entry name" value="crotonase-like"/>
    <property type="match status" value="1"/>
</dbReference>
<keyword evidence="5" id="KW-1185">Reference proteome</keyword>
<evidence type="ECO:0000256" key="1">
    <source>
        <dbReference type="ARBA" id="ARBA00023235"/>
    </source>
</evidence>
<evidence type="ECO:0000313" key="4">
    <source>
        <dbReference type="EMBL" id="KAL3684478.1"/>
    </source>
</evidence>